<keyword evidence="2" id="KW-0812">Transmembrane</keyword>
<name>A0ABP7SZR8_9BACT</name>
<dbReference type="InterPro" id="IPR041916">
    <property type="entry name" value="Anti_sigma_zinc_sf"/>
</dbReference>
<evidence type="ECO:0000313" key="4">
    <source>
        <dbReference type="EMBL" id="GAA4018930.1"/>
    </source>
</evidence>
<gene>
    <name evidence="4" type="ORF">GCM10022408_36060</name>
</gene>
<reference evidence="5" key="1">
    <citation type="journal article" date="2019" name="Int. J. Syst. Evol. Microbiol.">
        <title>The Global Catalogue of Microorganisms (GCM) 10K type strain sequencing project: providing services to taxonomists for standard genome sequencing and annotation.</title>
        <authorList>
            <consortium name="The Broad Institute Genomics Platform"/>
            <consortium name="The Broad Institute Genome Sequencing Center for Infectious Disease"/>
            <person name="Wu L."/>
            <person name="Ma J."/>
        </authorList>
    </citation>
    <scope>NUCLEOTIDE SEQUENCE [LARGE SCALE GENOMIC DNA]</scope>
    <source>
        <strain evidence="5">JCM 17224</strain>
    </source>
</reference>
<evidence type="ECO:0000256" key="1">
    <source>
        <dbReference type="SAM" id="MobiDB-lite"/>
    </source>
</evidence>
<dbReference type="SUPFAM" id="SSF74653">
    <property type="entry name" value="TolA/TonB C-terminal domain"/>
    <property type="match status" value="1"/>
</dbReference>
<evidence type="ECO:0000256" key="2">
    <source>
        <dbReference type="SAM" id="Phobius"/>
    </source>
</evidence>
<accession>A0ABP7SZR8</accession>
<comment type="caution">
    <text evidence="4">The sequence shown here is derived from an EMBL/GenBank/DDBJ whole genome shotgun (WGS) entry which is preliminary data.</text>
</comment>
<proteinExistence type="predicted"/>
<dbReference type="PROSITE" id="PS52015">
    <property type="entry name" value="TONB_CTD"/>
    <property type="match status" value="1"/>
</dbReference>
<organism evidence="4 5">
    <name type="scientific">Hymenobacter fastidiosus</name>
    <dbReference type="NCBI Taxonomy" id="486264"/>
    <lineage>
        <taxon>Bacteria</taxon>
        <taxon>Pseudomonadati</taxon>
        <taxon>Bacteroidota</taxon>
        <taxon>Cytophagia</taxon>
        <taxon>Cytophagales</taxon>
        <taxon>Hymenobacteraceae</taxon>
        <taxon>Hymenobacter</taxon>
    </lineage>
</organism>
<dbReference type="PANTHER" id="PTHR33446">
    <property type="entry name" value="PROTEIN TONB-RELATED"/>
    <property type="match status" value="1"/>
</dbReference>
<feature type="region of interest" description="Disordered" evidence="1">
    <location>
        <begin position="157"/>
        <end position="241"/>
    </location>
</feature>
<feature type="compositionally biased region" description="Low complexity" evidence="1">
    <location>
        <begin position="215"/>
        <end position="237"/>
    </location>
</feature>
<dbReference type="Proteomes" id="UP001500567">
    <property type="component" value="Unassembled WGS sequence"/>
</dbReference>
<evidence type="ECO:0000313" key="5">
    <source>
        <dbReference type="Proteomes" id="UP001500567"/>
    </source>
</evidence>
<keyword evidence="5" id="KW-1185">Reference proteome</keyword>
<dbReference type="InterPro" id="IPR051045">
    <property type="entry name" value="TonB-dependent_transducer"/>
</dbReference>
<feature type="domain" description="TonB C-terminal" evidence="3">
    <location>
        <begin position="278"/>
        <end position="365"/>
    </location>
</feature>
<keyword evidence="2" id="KW-0472">Membrane</keyword>
<dbReference type="InterPro" id="IPR037682">
    <property type="entry name" value="TonB_C"/>
</dbReference>
<sequence>MPAANQPPVPLLPAADAAGHLPLSVLREYVAGTLPAAGQHRIEAHAQSCSRCAEVLEGLAVSDLATTDAALATLRTRLHQRLAQEAAPRDKVIAWRAMAAVLVLLGLSTMAWFGLRPTPELVGSKQVALTRPAAPRRVAPKMSAPVAVEANQAAATAASAELTPPDRPTGASAPVAARRVGRQRAVAAKRPTRSAPVTAPDQSAAATAMIGAGQPAPDANTVAPAAAPTADMGASPASPVPADTAVVSAARAKPLAGEGAARKANLPPALTISPQPVSGYRALREYLNRENKFIPESPARQLPGAVRLKFTVTAAGKLENFRVVKGMRADYDAEAIRLICEGPAWQAGVANGRRADQVVEISISF</sequence>
<evidence type="ECO:0000259" key="3">
    <source>
        <dbReference type="PROSITE" id="PS52015"/>
    </source>
</evidence>
<feature type="compositionally biased region" description="Low complexity" evidence="1">
    <location>
        <begin position="173"/>
        <end position="189"/>
    </location>
</feature>
<dbReference type="Gene3D" id="1.10.10.1320">
    <property type="entry name" value="Anti-sigma factor, zinc-finger domain"/>
    <property type="match status" value="1"/>
</dbReference>
<keyword evidence="2" id="KW-1133">Transmembrane helix</keyword>
<protein>
    <recommendedName>
        <fullName evidence="3">TonB C-terminal domain-containing protein</fullName>
    </recommendedName>
</protein>
<dbReference type="EMBL" id="BAABDJ010000040">
    <property type="protein sequence ID" value="GAA4018930.1"/>
    <property type="molecule type" value="Genomic_DNA"/>
</dbReference>
<feature type="transmembrane region" description="Helical" evidence="2">
    <location>
        <begin position="93"/>
        <end position="115"/>
    </location>
</feature>
<dbReference type="Gene3D" id="3.30.1150.10">
    <property type="match status" value="1"/>
</dbReference>